<feature type="domain" description="OmpR/PhoB-type" evidence="5">
    <location>
        <begin position="3"/>
        <end position="100"/>
    </location>
</feature>
<proteinExistence type="inferred from homology"/>
<feature type="region of interest" description="Disordered" evidence="4">
    <location>
        <begin position="1006"/>
        <end position="1034"/>
    </location>
</feature>
<protein>
    <submittedName>
        <fullName evidence="6">SARP family transcriptional regulator</fullName>
    </submittedName>
</protein>
<dbReference type="EMBL" id="BOMP01000040">
    <property type="protein sequence ID" value="GIE40242.1"/>
    <property type="molecule type" value="Genomic_DNA"/>
</dbReference>
<dbReference type="Gene3D" id="1.25.40.10">
    <property type="entry name" value="Tetratricopeptide repeat domain"/>
    <property type="match status" value="3"/>
</dbReference>
<evidence type="ECO:0000313" key="6">
    <source>
        <dbReference type="EMBL" id="GIE40242.1"/>
    </source>
</evidence>
<dbReference type="InterPro" id="IPR049945">
    <property type="entry name" value="AAA_22"/>
</dbReference>
<evidence type="ECO:0000259" key="5">
    <source>
        <dbReference type="PROSITE" id="PS51755"/>
    </source>
</evidence>
<dbReference type="Pfam" id="PF13401">
    <property type="entry name" value="AAA_22"/>
    <property type="match status" value="1"/>
</dbReference>
<dbReference type="Pfam" id="PF03704">
    <property type="entry name" value="BTAD"/>
    <property type="match status" value="1"/>
</dbReference>
<feature type="DNA-binding region" description="OmpR/PhoB-type" evidence="3">
    <location>
        <begin position="3"/>
        <end position="100"/>
    </location>
</feature>
<keyword evidence="2 3" id="KW-0238">DNA-binding</keyword>
<dbReference type="InterPro" id="IPR016032">
    <property type="entry name" value="Sig_transdc_resp-reg_C-effctor"/>
</dbReference>
<dbReference type="PROSITE" id="PS51755">
    <property type="entry name" value="OMPR_PHOB"/>
    <property type="match status" value="1"/>
</dbReference>
<dbReference type="SUPFAM" id="SSF48452">
    <property type="entry name" value="TPR-like"/>
    <property type="match status" value="2"/>
</dbReference>
<dbReference type="SUPFAM" id="SSF46894">
    <property type="entry name" value="C-terminal effector domain of the bipartite response regulators"/>
    <property type="match status" value="1"/>
</dbReference>
<evidence type="ECO:0000256" key="1">
    <source>
        <dbReference type="ARBA" id="ARBA00005820"/>
    </source>
</evidence>
<evidence type="ECO:0000256" key="3">
    <source>
        <dbReference type="PROSITE-ProRule" id="PRU01091"/>
    </source>
</evidence>
<dbReference type="SUPFAM" id="SSF52540">
    <property type="entry name" value="P-loop containing nucleoside triphosphate hydrolases"/>
    <property type="match status" value="1"/>
</dbReference>
<evidence type="ECO:0000256" key="2">
    <source>
        <dbReference type="ARBA" id="ARBA00023125"/>
    </source>
</evidence>
<dbReference type="PANTHER" id="PTHR47691:SF3">
    <property type="entry name" value="HTH-TYPE TRANSCRIPTIONAL REGULATOR RV0890C-RELATED"/>
    <property type="match status" value="1"/>
</dbReference>
<dbReference type="Proteomes" id="UP000631312">
    <property type="component" value="Unassembled WGS sequence"/>
</dbReference>
<feature type="compositionally biased region" description="Basic and acidic residues" evidence="4">
    <location>
        <begin position="1017"/>
        <end position="1034"/>
    </location>
</feature>
<organism evidence="6 7">
    <name type="scientific">Actinoplanes lobatus</name>
    <dbReference type="NCBI Taxonomy" id="113568"/>
    <lineage>
        <taxon>Bacteria</taxon>
        <taxon>Bacillati</taxon>
        <taxon>Actinomycetota</taxon>
        <taxon>Actinomycetes</taxon>
        <taxon>Micromonosporales</taxon>
        <taxon>Micromonosporaceae</taxon>
        <taxon>Actinoplanes</taxon>
    </lineage>
</organism>
<sequence length="1034" mass="110415">MRREGGTIGRVEIGVLGPLQIKSSDGRPFPVPGARLRTLVVLLALDAGRAVSADRLIDGVWGAEPPAAAGNALQALVSRLRRAVPDLVIEAVPTGYRLVLDPDRVDAHRFARLVAEDPAKAVELWRGDPEFPESARAEAVRLRGLWLTARRARLAAEMADRDVVAELEALAAEFPLDESLATLLIRALRRAGNRGRALEVFAGIQRRLADEFGVDPSAELAALHLDLLRETGRRGNLPAEVSSFVGRDGDVRAVRTLAGTHRLVTLTGPGGSGKTRLAVEVGARLPGPVWLAELAPVRDPAELPQAVLTALNLRSPVTLARETTPALARLREAVAAREMLLILDNCEHVIGAAAELADVLLRAAPGLRILATSREPLGIAGERLFPVEPLGLPPAGAGPEVAGRAPAVRLLLDRAPGLTLTRDDTPAVVRVCRALDGIPLAIELAAARSRTLPVGVLADRLADRFRLLTGGSRTALPRHRTLRAVVDWSWDLLSEPERRMWRRLALLPGGADVAAVERVCGPDLDPLAALVDKSLLVLGADGRYRMLETIRGYGLERLDEAGETEDARRAIAGHLLDLAREAEPRLRRAEQLTWMRRLAVEHDNLHAAVRAAIVAADRATAVAFCAALGFYWWLGGHRAEGTALCREAMALPGAADQAELALVYAFSAINGIEGLMEFTEVQAAFRNAWGAAAGVDGAHPLLRLLQPLVTLSSADRGDDLFGGARALLDDPDPWLRAVAVMFIAQIRLNFGEDLETAEAELRQALAGFRAVGERWGLGSTLTALADLAAARGDREGAVACQREALALIEEVGLREELPQFRVKLAHQLWLTGDLDGAREMLDRAEEHAREDGGAAVTAAVRHGRAAIALAEGRVDEARELAAATLRVIDRSTVAPQFRALAYTTAGLAEGAAGDLDRAGRLHREALRTAVAVLDGPVVATALAGAADLAARAGDPARAATLLGAADAVRGSRDRSDQHSDRVERAARAALGDAGFEESYRRGAGVTMRTALDAAAEGPHRERREDHQEPGRPDQ</sequence>
<dbReference type="InterPro" id="IPR011990">
    <property type="entry name" value="TPR-like_helical_dom_sf"/>
</dbReference>
<dbReference type="Gene3D" id="1.10.10.10">
    <property type="entry name" value="Winged helix-like DNA-binding domain superfamily/Winged helix DNA-binding domain"/>
    <property type="match status" value="1"/>
</dbReference>
<keyword evidence="7" id="KW-1185">Reference proteome</keyword>
<evidence type="ECO:0000313" key="7">
    <source>
        <dbReference type="Proteomes" id="UP000631312"/>
    </source>
</evidence>
<dbReference type="PANTHER" id="PTHR47691">
    <property type="entry name" value="REGULATOR-RELATED"/>
    <property type="match status" value="1"/>
</dbReference>
<evidence type="ECO:0000256" key="4">
    <source>
        <dbReference type="SAM" id="MobiDB-lite"/>
    </source>
</evidence>
<dbReference type="SMART" id="SM01043">
    <property type="entry name" value="BTAD"/>
    <property type="match status" value="1"/>
</dbReference>
<comment type="similarity">
    <text evidence="1">Belongs to the AfsR/DnrI/RedD regulatory family.</text>
</comment>
<comment type="caution">
    <text evidence="6">The sequence shown here is derived from an EMBL/GenBank/DDBJ whole genome shotgun (WGS) entry which is preliminary data.</text>
</comment>
<gene>
    <name evidence="6" type="ORF">Alo02nite_31400</name>
</gene>
<reference evidence="6 7" key="1">
    <citation type="submission" date="2021-01" db="EMBL/GenBank/DDBJ databases">
        <title>Whole genome shotgun sequence of Actinoplanes lobatus NBRC 12513.</title>
        <authorList>
            <person name="Komaki H."/>
            <person name="Tamura T."/>
        </authorList>
    </citation>
    <scope>NUCLEOTIDE SEQUENCE [LARGE SCALE GENOMIC DNA]</scope>
    <source>
        <strain evidence="6 7">NBRC 12513</strain>
    </source>
</reference>
<name>A0ABQ4AGV3_9ACTN</name>
<accession>A0ABQ4AGV3</accession>
<dbReference type="InterPro" id="IPR027417">
    <property type="entry name" value="P-loop_NTPase"/>
</dbReference>
<dbReference type="SMART" id="SM00862">
    <property type="entry name" value="Trans_reg_C"/>
    <property type="match status" value="1"/>
</dbReference>
<dbReference type="Pfam" id="PF00486">
    <property type="entry name" value="Trans_reg_C"/>
    <property type="match status" value="1"/>
</dbReference>
<dbReference type="InterPro" id="IPR036388">
    <property type="entry name" value="WH-like_DNA-bd_sf"/>
</dbReference>
<dbReference type="InterPro" id="IPR001867">
    <property type="entry name" value="OmpR/PhoB-type_DNA-bd"/>
</dbReference>
<dbReference type="InterPro" id="IPR005158">
    <property type="entry name" value="BTAD"/>
</dbReference>